<dbReference type="Proteomes" id="UP000008022">
    <property type="component" value="Unassembled WGS sequence"/>
</dbReference>
<reference evidence="3" key="1">
    <citation type="submission" date="2013-06" db="EMBL/GenBank/DDBJ databases">
        <authorList>
            <person name="Zhao Q."/>
        </authorList>
    </citation>
    <scope>NUCLEOTIDE SEQUENCE</scope>
    <source>
        <strain evidence="3">cv. W1943</strain>
    </source>
</reference>
<accession>A0A0E0NEM1</accession>
<organism evidence="2 3">
    <name type="scientific">Oryza rufipogon</name>
    <name type="common">Brownbeard rice</name>
    <name type="synonym">Asian wild rice</name>
    <dbReference type="NCBI Taxonomy" id="4529"/>
    <lineage>
        <taxon>Eukaryota</taxon>
        <taxon>Viridiplantae</taxon>
        <taxon>Streptophyta</taxon>
        <taxon>Embryophyta</taxon>
        <taxon>Tracheophyta</taxon>
        <taxon>Spermatophyta</taxon>
        <taxon>Magnoliopsida</taxon>
        <taxon>Liliopsida</taxon>
        <taxon>Poales</taxon>
        <taxon>Poaceae</taxon>
        <taxon>BOP clade</taxon>
        <taxon>Oryzoideae</taxon>
        <taxon>Oryzeae</taxon>
        <taxon>Oryzinae</taxon>
        <taxon>Oryza</taxon>
    </lineage>
</organism>
<evidence type="ECO:0000313" key="2">
    <source>
        <dbReference type="EnsemblPlants" id="ORUFI02G16640.1"/>
    </source>
</evidence>
<dbReference type="EnsemblPlants" id="ORUFI02G16640.1">
    <property type="protein sequence ID" value="ORUFI02G16640.1"/>
    <property type="gene ID" value="ORUFI02G16640"/>
</dbReference>
<dbReference type="Gene3D" id="3.40.50.2000">
    <property type="entry name" value="Glycogen Phosphorylase B"/>
    <property type="match status" value="2"/>
</dbReference>
<comment type="similarity">
    <text evidence="1">Belongs to the UDP-glycosyltransferase family.</text>
</comment>
<dbReference type="STRING" id="4529.A0A0E0NEM1"/>
<keyword evidence="3" id="KW-1185">Reference proteome</keyword>
<reference evidence="2" key="2">
    <citation type="submission" date="2015-06" db="UniProtKB">
        <authorList>
            <consortium name="EnsemblPlants"/>
        </authorList>
    </citation>
    <scope>IDENTIFICATION</scope>
</reference>
<dbReference type="eggNOG" id="KOG1192">
    <property type="taxonomic scope" value="Eukaryota"/>
</dbReference>
<dbReference type="GO" id="GO:0035251">
    <property type="term" value="F:UDP-glucosyltransferase activity"/>
    <property type="evidence" value="ECO:0007669"/>
    <property type="project" value="TreeGrafter"/>
</dbReference>
<proteinExistence type="inferred from homology"/>
<evidence type="ECO:0000313" key="3">
    <source>
        <dbReference type="Proteomes" id="UP000008022"/>
    </source>
</evidence>
<sequence length="130" mass="14101">MPGRSKGGSAVVKGDAAGLRRPFALHRSRSTQARIDVQAWAIGPILAAPAPLKSQDDDTSIIQWLDAHPRRSVLYISFGSQNSISIHQMAELALGLETSGRPFLWAVQPLVGFDHKDGFDPGWLPVGFED</sequence>
<dbReference type="PANTHER" id="PTHR48047:SF79">
    <property type="entry name" value="GLYCOSYLTRANSFERASE"/>
    <property type="match status" value="1"/>
</dbReference>
<evidence type="ECO:0000256" key="1">
    <source>
        <dbReference type="ARBA" id="ARBA00009995"/>
    </source>
</evidence>
<dbReference type="OMA" id="PFLWAVQ"/>
<dbReference type="SUPFAM" id="SSF53756">
    <property type="entry name" value="UDP-Glycosyltransferase/glycogen phosphorylase"/>
    <property type="match status" value="1"/>
</dbReference>
<dbReference type="Gramene" id="ORUFI02G16640.1">
    <property type="protein sequence ID" value="ORUFI02G16640.1"/>
    <property type="gene ID" value="ORUFI02G16640"/>
</dbReference>
<dbReference type="AlphaFoldDB" id="A0A0E0NEM1"/>
<name>A0A0E0NEM1_ORYRU</name>
<dbReference type="HOGENOM" id="CLU_1941398_0_0_1"/>
<protein>
    <submittedName>
        <fullName evidence="2">Uncharacterized protein</fullName>
    </submittedName>
</protein>
<dbReference type="PANTHER" id="PTHR48047">
    <property type="entry name" value="GLYCOSYLTRANSFERASE"/>
    <property type="match status" value="1"/>
</dbReference>